<dbReference type="Proteomes" id="UP000623419">
    <property type="component" value="Unassembled WGS sequence"/>
</dbReference>
<evidence type="ECO:0000313" key="3">
    <source>
        <dbReference type="Proteomes" id="UP000623419"/>
    </source>
</evidence>
<gene>
    <name evidence="2" type="ORF">GCM10011521_10530</name>
</gene>
<dbReference type="Pfam" id="PF00561">
    <property type="entry name" value="Abhydrolase_1"/>
    <property type="match status" value="1"/>
</dbReference>
<protein>
    <recommendedName>
        <fullName evidence="1">AB hydrolase-1 domain-containing protein</fullName>
    </recommendedName>
</protein>
<keyword evidence="3" id="KW-1185">Reference proteome</keyword>
<sequence>MPVDESRLQAPDGHGFGLRRWRPRKARGGLLFLPALGVSANKYDAFAQALCKHDIAVAVPDWRGTGSSDWRAARGRDWGYRHLLDQDLPTVVRALPGDLRWCLGGHSLGGQFAAMLAARRPEGCAGLALVATGVPDWRSYRGSKRWGIAGFAHALPLVTRIVGHYPGERLGFAGREAGGLMRDWSRTVRRGRYADYGETTDLEAAMAQVSCPALGVHFQHDALVPEPTLHQLLEKLGPGPRRIERFDSGRLGTQADHFRWMREPAAVAAAVSDWLPVSP</sequence>
<dbReference type="InterPro" id="IPR017208">
    <property type="entry name" value="UCP037442_abhydr"/>
</dbReference>
<dbReference type="RefSeq" id="WP_188661993.1">
    <property type="nucleotide sequence ID" value="NZ_BMKC01000001.1"/>
</dbReference>
<proteinExistence type="predicted"/>
<dbReference type="InterPro" id="IPR000073">
    <property type="entry name" value="AB_hydrolase_1"/>
</dbReference>
<dbReference type="PIRSF" id="PIRSF037442">
    <property type="entry name" value="UCP037442_abhydr"/>
    <property type="match status" value="1"/>
</dbReference>
<dbReference type="Gene3D" id="3.40.50.1820">
    <property type="entry name" value="alpha/beta hydrolase"/>
    <property type="match status" value="1"/>
</dbReference>
<feature type="domain" description="AB hydrolase-1" evidence="1">
    <location>
        <begin position="30"/>
        <end position="135"/>
    </location>
</feature>
<reference evidence="3" key="1">
    <citation type="journal article" date="2019" name="Int. J. Syst. Evol. Microbiol.">
        <title>The Global Catalogue of Microorganisms (GCM) 10K type strain sequencing project: providing services to taxonomists for standard genome sequencing and annotation.</title>
        <authorList>
            <consortium name="The Broad Institute Genomics Platform"/>
            <consortium name="The Broad Institute Genome Sequencing Center for Infectious Disease"/>
            <person name="Wu L."/>
            <person name="Ma J."/>
        </authorList>
    </citation>
    <scope>NUCLEOTIDE SEQUENCE [LARGE SCALE GENOMIC DNA]</scope>
    <source>
        <strain evidence="3">CGMCC 1.15905</strain>
    </source>
</reference>
<evidence type="ECO:0000313" key="2">
    <source>
        <dbReference type="EMBL" id="GGA74261.1"/>
    </source>
</evidence>
<evidence type="ECO:0000259" key="1">
    <source>
        <dbReference type="Pfam" id="PF00561"/>
    </source>
</evidence>
<dbReference type="SUPFAM" id="SSF53474">
    <property type="entry name" value="alpha/beta-Hydrolases"/>
    <property type="match status" value="1"/>
</dbReference>
<accession>A0ABQ1HEU4</accession>
<name>A0ABQ1HEU4_9GAMM</name>
<organism evidence="2 3">
    <name type="scientific">Arenimonas soli</name>
    <dbReference type="NCBI Taxonomy" id="2269504"/>
    <lineage>
        <taxon>Bacteria</taxon>
        <taxon>Pseudomonadati</taxon>
        <taxon>Pseudomonadota</taxon>
        <taxon>Gammaproteobacteria</taxon>
        <taxon>Lysobacterales</taxon>
        <taxon>Lysobacteraceae</taxon>
        <taxon>Arenimonas</taxon>
    </lineage>
</organism>
<dbReference type="InterPro" id="IPR029058">
    <property type="entry name" value="AB_hydrolase_fold"/>
</dbReference>
<comment type="caution">
    <text evidence="2">The sequence shown here is derived from an EMBL/GenBank/DDBJ whole genome shotgun (WGS) entry which is preliminary data.</text>
</comment>
<dbReference type="EMBL" id="BMKC01000001">
    <property type="protein sequence ID" value="GGA74261.1"/>
    <property type="molecule type" value="Genomic_DNA"/>
</dbReference>